<gene>
    <name evidence="2" type="ORF">GMARGA_LOCUS44579</name>
</gene>
<evidence type="ECO:0000313" key="3">
    <source>
        <dbReference type="Proteomes" id="UP000789901"/>
    </source>
</evidence>
<reference evidence="2 3" key="1">
    <citation type="submission" date="2021-06" db="EMBL/GenBank/DDBJ databases">
        <authorList>
            <person name="Kallberg Y."/>
            <person name="Tangrot J."/>
            <person name="Rosling A."/>
        </authorList>
    </citation>
    <scope>NUCLEOTIDE SEQUENCE [LARGE SCALE GENOMIC DNA]</scope>
    <source>
        <strain evidence="2 3">120-4 pot B 10/14</strain>
    </source>
</reference>
<evidence type="ECO:0000256" key="1">
    <source>
        <dbReference type="SAM" id="MobiDB-lite"/>
    </source>
</evidence>
<feature type="non-terminal residue" evidence="2">
    <location>
        <position position="43"/>
    </location>
</feature>
<dbReference type="Proteomes" id="UP000789901">
    <property type="component" value="Unassembled WGS sequence"/>
</dbReference>
<feature type="non-terminal residue" evidence="2">
    <location>
        <position position="1"/>
    </location>
</feature>
<keyword evidence="3" id="KW-1185">Reference proteome</keyword>
<name>A0ABN7XKA5_GIGMA</name>
<proteinExistence type="predicted"/>
<evidence type="ECO:0000313" key="2">
    <source>
        <dbReference type="EMBL" id="CAG8855758.1"/>
    </source>
</evidence>
<accession>A0ABN7XKA5</accession>
<dbReference type="EMBL" id="CAJVQB010152756">
    <property type="protein sequence ID" value="CAG8855758.1"/>
    <property type="molecule type" value="Genomic_DNA"/>
</dbReference>
<protein>
    <submittedName>
        <fullName evidence="2">46148_t:CDS:1</fullName>
    </submittedName>
</protein>
<comment type="caution">
    <text evidence="2">The sequence shown here is derived from an EMBL/GenBank/DDBJ whole genome shotgun (WGS) entry which is preliminary data.</text>
</comment>
<sequence>RSKNLNVKRADALRPKKRKRSEDNQSISIKKIAKMQQASDNIP</sequence>
<feature type="region of interest" description="Disordered" evidence="1">
    <location>
        <begin position="1"/>
        <end position="43"/>
    </location>
</feature>
<organism evidence="2 3">
    <name type="scientific">Gigaspora margarita</name>
    <dbReference type="NCBI Taxonomy" id="4874"/>
    <lineage>
        <taxon>Eukaryota</taxon>
        <taxon>Fungi</taxon>
        <taxon>Fungi incertae sedis</taxon>
        <taxon>Mucoromycota</taxon>
        <taxon>Glomeromycotina</taxon>
        <taxon>Glomeromycetes</taxon>
        <taxon>Diversisporales</taxon>
        <taxon>Gigasporaceae</taxon>
        <taxon>Gigaspora</taxon>
    </lineage>
</organism>